<dbReference type="KEGG" id="psoj:PHYSODRAFT_251783"/>
<name>G4YZF6_PHYSP</name>
<evidence type="ECO:0000259" key="5">
    <source>
        <dbReference type="Pfam" id="PF14746"/>
    </source>
</evidence>
<dbReference type="GO" id="GO:0007032">
    <property type="term" value="P:endosome organization"/>
    <property type="evidence" value="ECO:0007669"/>
    <property type="project" value="TreeGrafter"/>
</dbReference>
<feature type="coiled-coil region" evidence="1">
    <location>
        <begin position="1391"/>
        <end position="1451"/>
    </location>
</feature>
<dbReference type="RefSeq" id="XP_009520450.1">
    <property type="nucleotide sequence ID" value="XM_009522155.1"/>
</dbReference>
<feature type="domain" description="WASH complex subunit 7 C-terminal" evidence="5">
    <location>
        <begin position="1206"/>
        <end position="1375"/>
    </location>
</feature>
<feature type="domain" description="WASH complex subunit 4 N-terminal" evidence="4">
    <location>
        <begin position="198"/>
        <end position="817"/>
    </location>
</feature>
<dbReference type="Pfam" id="PF14746">
    <property type="entry name" value="WASH-7_C"/>
    <property type="match status" value="1"/>
</dbReference>
<feature type="region of interest" description="Disordered" evidence="2">
    <location>
        <begin position="99"/>
        <end position="138"/>
    </location>
</feature>
<dbReference type="GO" id="GO:0071203">
    <property type="term" value="C:WASH complex"/>
    <property type="evidence" value="ECO:0007669"/>
    <property type="project" value="InterPro"/>
</dbReference>
<evidence type="ECO:0000259" key="3">
    <source>
        <dbReference type="Pfam" id="PF14744"/>
    </source>
</evidence>
<dbReference type="InParanoid" id="G4YZF6"/>
<dbReference type="STRING" id="1094619.G4YZF6"/>
<gene>
    <name evidence="6" type="ORF">PHYSODRAFT_251783</name>
</gene>
<feature type="region of interest" description="Disordered" evidence="2">
    <location>
        <begin position="440"/>
        <end position="466"/>
    </location>
</feature>
<dbReference type="GO" id="GO:0016197">
    <property type="term" value="P:endosomal transport"/>
    <property type="evidence" value="ECO:0007669"/>
    <property type="project" value="TreeGrafter"/>
</dbReference>
<dbReference type="InterPro" id="IPR028282">
    <property type="entry name" value="WASH-7_central"/>
</dbReference>
<keyword evidence="7" id="KW-1185">Reference proteome</keyword>
<sequence>MSESAQKSATKKKKKGEAAAVEDDARSRSQRADSDAMRSSVGSSVSDASSADLSSPSRRHQQQRPRFDSKASWADSTRFDMGRADSRASDMSARDLRLTGLGGRVSSSGHNRSRADSRASRLSRTSSRSSMSGVRGRQSSFVSNFGVTKGKKRKDSNALSTITENWNLADDQFGSPFSEFDAQEQPIREELQRGLAIINDHTTKLKEIEDAITAAMSEVWGYWADPIQLYLHPAERVDVQDLIKTDNELFNKVLTVFSVLCDEISELKVTVEDNFYPALIMFGQARHGEEGEVKAGEDEVHIGRMLAFFQDISNFVDRCNAITINMIHQLASLYQSFQKLWKSTFKLVHLHPVFDALASLLEVMITIDAIVIDNPNIITSWDKYKRMMQYVRSDPPRYNVTVDKVKQFERLLVSLDQTIMSAQVFQSCIEQDFEVFSGGDVAEDDEDPDGSDSERGGRRASSSGGESRIDIRTNRVFLEEFVHCISARLSIAEGAITSATETFERNDLVGTAGLYVLLRRLQPSNVPADPVLFKRLWETQLKAPCVTICGKIMWYMPDFLLKYAPMTSKKLHPTDIVQFRREYLHSLDDAFPADVTTAKLELSAWLVRMESFFQPTTRGMGDASRTLSIRGNLILKGLILAKRVQTMMHTLVNLHLSLQIPMPKRVVRPLYTCIEILKAVEFMFARKNPVLAESSSHLLRQVAHSLFSFFRPLKAHLEASKKFDDTKLDVLAAVTVLEDILNSGESFSYTRITVLDLAAQIAMISPDNSTAVSEKGGVMDTTVPMGLKDAGEPVKLIWKLRLLSDFQRKIRSACDCSFFYWSRELLHPFMADLYSQPEQANRIQYVVGGFLDAIKLLRGAQHETDNELYVTAYADFIESVLEEEIVENLCKDVENDLRLHVHSVHLDHLDAPNPKSADFKVLHYYLDLRPIRLHGKTLDLRQQVTHYLESTFYNLTTVALHDWKTYGEMRNLANDKYGLSLADNHLPMGSLDQGLDILQIMRNIQIFVARYNYNLNQQFFLERRSDKGSRHLNSINIHSIASSIRTHGMGIMNTTVNFTYQFLTKKFDIFSQFLFDEYIKSYLQREKRWYKKHRDDKEVDNKYPFDRAFQFNKDIRKLGVSDSGKTFLDQFRMLITEIGNALGYVRMVRSAGMNYCSNAIKFVPDLNHTHFKFEAYAGDGVAEEKNEETGEVVRDEIVGAKLSRETVVAARNLDSVISTLAKNFSENNDYFKVLVKVFQDVTASDEQKHLVNFYTIIPALTINYVETTVQAKDLMYKNTRRRESYFSDDGFAIGVAYILAILDQGEQFDALHWFEEVVRKYKVEEEAYNEKQAEREARKREQAAKKQKETTAELIDDEEEVHTLQLTAKRIELNRPNESGETKAKRRKCTYAARREKVKELHQEIRRLESQVAVLKTRSEPGQECEVDARLNQTEEENAQLRDGARKQQLQVAKLQSAMSRCLGSQQSHPLYTRICLPKDWDQRKDKLMAIRETKPRNAYNFVMTSRKFGDAEKTTYSDELFESAEGDFCGVRFETVQFPGVKSLQQVYDAAVYYLTNMEISITERLGHVPVRDDYDSVDGSMYNARVLSTVGNNITVETSSLLYPKMDPEGAYGMVALDSVDEDELYPYSPATRIRKDISATVVFTARRKPSANGDQGELVVTMRGSAFLKIHRPQFPLSGDTMEQLSTGIMAWGDVMVKTIHSIVYGVC</sequence>
<reference evidence="6 7" key="1">
    <citation type="journal article" date="2006" name="Science">
        <title>Phytophthora genome sequences uncover evolutionary origins and mechanisms of pathogenesis.</title>
        <authorList>
            <person name="Tyler B.M."/>
            <person name="Tripathy S."/>
            <person name="Zhang X."/>
            <person name="Dehal P."/>
            <person name="Jiang R.H."/>
            <person name="Aerts A."/>
            <person name="Arredondo F.D."/>
            <person name="Baxter L."/>
            <person name="Bensasson D."/>
            <person name="Beynon J.L."/>
            <person name="Chapman J."/>
            <person name="Damasceno C.M."/>
            <person name="Dorrance A.E."/>
            <person name="Dou D."/>
            <person name="Dickerman A.W."/>
            <person name="Dubchak I.L."/>
            <person name="Garbelotto M."/>
            <person name="Gijzen M."/>
            <person name="Gordon S.G."/>
            <person name="Govers F."/>
            <person name="Grunwald N.J."/>
            <person name="Huang W."/>
            <person name="Ivors K.L."/>
            <person name="Jones R.W."/>
            <person name="Kamoun S."/>
            <person name="Krampis K."/>
            <person name="Lamour K.H."/>
            <person name="Lee M.K."/>
            <person name="McDonald W.H."/>
            <person name="Medina M."/>
            <person name="Meijer H.J."/>
            <person name="Nordberg E.K."/>
            <person name="Maclean D.J."/>
            <person name="Ospina-Giraldo M.D."/>
            <person name="Morris P.F."/>
            <person name="Phuntumart V."/>
            <person name="Putnam N.H."/>
            <person name="Rash S."/>
            <person name="Rose J.K."/>
            <person name="Sakihama Y."/>
            <person name="Salamov A.A."/>
            <person name="Savidor A."/>
            <person name="Scheuring C.F."/>
            <person name="Smith B.M."/>
            <person name="Sobral B.W."/>
            <person name="Terry A."/>
            <person name="Torto-Alalibo T.A."/>
            <person name="Win J."/>
            <person name="Xu Z."/>
            <person name="Zhang H."/>
            <person name="Grigoriev I.V."/>
            <person name="Rokhsar D.S."/>
            <person name="Boore J.L."/>
        </authorList>
    </citation>
    <scope>NUCLEOTIDE SEQUENCE [LARGE SCALE GENOMIC DNA]</scope>
    <source>
        <strain evidence="6 7">P6497</strain>
    </source>
</reference>
<dbReference type="SMR" id="G4YZF6"/>
<feature type="compositionally biased region" description="Low complexity" evidence="2">
    <location>
        <begin position="37"/>
        <end position="56"/>
    </location>
</feature>
<evidence type="ECO:0000313" key="7">
    <source>
        <dbReference type="Proteomes" id="UP000002640"/>
    </source>
</evidence>
<evidence type="ECO:0000256" key="1">
    <source>
        <dbReference type="SAM" id="Coils"/>
    </source>
</evidence>
<feature type="compositionally biased region" description="Basic and acidic residues" evidence="2">
    <location>
        <begin position="23"/>
        <end position="36"/>
    </location>
</feature>
<feature type="domain" description="WASH complex subunit 7 central" evidence="3">
    <location>
        <begin position="818"/>
        <end position="1167"/>
    </location>
</feature>
<dbReference type="PANTHER" id="PTHR31409:SF0">
    <property type="entry name" value="WASH COMPLEX SUBUNIT 4"/>
    <property type="match status" value="1"/>
</dbReference>
<feature type="region of interest" description="Disordered" evidence="2">
    <location>
        <begin position="1332"/>
        <end position="1352"/>
    </location>
</feature>
<keyword evidence="1" id="KW-0175">Coiled coil</keyword>
<feature type="region of interest" description="Disordered" evidence="2">
    <location>
        <begin position="1"/>
        <end position="73"/>
    </location>
</feature>
<dbReference type="Pfam" id="PF14744">
    <property type="entry name" value="WASH-7_mid"/>
    <property type="match status" value="1"/>
</dbReference>
<dbReference type="OMA" id="YNMTTIA"/>
<accession>G4YZF6</accession>
<evidence type="ECO:0000256" key="2">
    <source>
        <dbReference type="SAM" id="MobiDB-lite"/>
    </source>
</evidence>
<feature type="compositionally biased region" description="Low complexity" evidence="2">
    <location>
        <begin position="120"/>
        <end position="138"/>
    </location>
</feature>
<proteinExistence type="predicted"/>
<dbReference type="Proteomes" id="UP000002640">
    <property type="component" value="Unassembled WGS sequence"/>
</dbReference>
<evidence type="ECO:0000313" key="6">
    <source>
        <dbReference type="EMBL" id="EGZ25162.1"/>
    </source>
</evidence>
<dbReference type="InterPro" id="IPR028283">
    <property type="entry name" value="WASH-7_C"/>
</dbReference>
<dbReference type="InterPro" id="IPR028191">
    <property type="entry name" value="WASH-4_N"/>
</dbReference>
<dbReference type="InterPro" id="IPR027307">
    <property type="entry name" value="WASH7"/>
</dbReference>
<protein>
    <submittedName>
        <fullName evidence="6">Uncharacterized protein</fullName>
    </submittedName>
</protein>
<dbReference type="EMBL" id="JH159152">
    <property type="protein sequence ID" value="EGZ25162.1"/>
    <property type="molecule type" value="Genomic_DNA"/>
</dbReference>
<dbReference type="GeneID" id="20638190"/>
<feature type="compositionally biased region" description="Basic and acidic residues" evidence="2">
    <location>
        <begin position="1332"/>
        <end position="1351"/>
    </location>
</feature>
<feature type="compositionally biased region" description="Acidic residues" evidence="2">
    <location>
        <begin position="441"/>
        <end position="451"/>
    </location>
</feature>
<dbReference type="GO" id="GO:0005768">
    <property type="term" value="C:endosome"/>
    <property type="evidence" value="ECO:0007669"/>
    <property type="project" value="TreeGrafter"/>
</dbReference>
<organism evidence="6 7">
    <name type="scientific">Phytophthora sojae (strain P6497)</name>
    <name type="common">Soybean stem and root rot agent</name>
    <name type="synonym">Phytophthora megasperma f. sp. glycines</name>
    <dbReference type="NCBI Taxonomy" id="1094619"/>
    <lineage>
        <taxon>Eukaryota</taxon>
        <taxon>Sar</taxon>
        <taxon>Stramenopiles</taxon>
        <taxon>Oomycota</taxon>
        <taxon>Peronosporomycetes</taxon>
        <taxon>Peronosporales</taxon>
        <taxon>Peronosporaceae</taxon>
        <taxon>Phytophthora</taxon>
    </lineage>
</organism>
<evidence type="ECO:0000259" key="4">
    <source>
        <dbReference type="Pfam" id="PF14745"/>
    </source>
</evidence>
<dbReference type="Pfam" id="PF14745">
    <property type="entry name" value="WASH-4_N"/>
    <property type="match status" value="1"/>
</dbReference>
<dbReference type="PANTHER" id="PTHR31409">
    <property type="entry name" value="WASH COMPLEX SUBUNIT 4"/>
    <property type="match status" value="1"/>
</dbReference>